<evidence type="ECO:0000256" key="6">
    <source>
        <dbReference type="ARBA" id="ARBA00023163"/>
    </source>
</evidence>
<dbReference type="GO" id="GO:0003677">
    <property type="term" value="F:DNA binding"/>
    <property type="evidence" value="ECO:0007669"/>
    <property type="project" value="UniProtKB-KW"/>
</dbReference>
<dbReference type="InterPro" id="IPR036864">
    <property type="entry name" value="Zn2-C6_fun-type_DNA-bd_sf"/>
</dbReference>
<reference evidence="10 11" key="1">
    <citation type="journal article" date="2018" name="New Phytol.">
        <title>Phylogenomics of Endogonaceae and evolution of mycorrhizas within Mucoromycota.</title>
        <authorList>
            <person name="Chang Y."/>
            <person name="Desiro A."/>
            <person name="Na H."/>
            <person name="Sandor L."/>
            <person name="Lipzen A."/>
            <person name="Clum A."/>
            <person name="Barry K."/>
            <person name="Grigoriev I.V."/>
            <person name="Martin F.M."/>
            <person name="Stajich J.E."/>
            <person name="Smith M.E."/>
            <person name="Bonito G."/>
            <person name="Spatafora J.W."/>
        </authorList>
    </citation>
    <scope>NUCLEOTIDE SEQUENCE [LARGE SCALE GENOMIC DNA]</scope>
    <source>
        <strain evidence="10 11">GMNB39</strain>
    </source>
</reference>
<dbReference type="GO" id="GO:0006351">
    <property type="term" value="P:DNA-templated transcription"/>
    <property type="evidence" value="ECO:0007669"/>
    <property type="project" value="InterPro"/>
</dbReference>
<evidence type="ECO:0000256" key="2">
    <source>
        <dbReference type="ARBA" id="ARBA00022723"/>
    </source>
</evidence>
<dbReference type="GO" id="GO:0005634">
    <property type="term" value="C:nucleus"/>
    <property type="evidence" value="ECO:0007669"/>
    <property type="project" value="UniProtKB-SubCell"/>
</dbReference>
<keyword evidence="3" id="KW-0862">Zinc</keyword>
<dbReference type="InterPro" id="IPR001138">
    <property type="entry name" value="Zn2Cys6_DnaBD"/>
</dbReference>
<feature type="compositionally biased region" description="Basic residues" evidence="8">
    <location>
        <begin position="200"/>
        <end position="214"/>
    </location>
</feature>
<keyword evidence="6" id="KW-0804">Transcription</keyword>
<dbReference type="AlphaFoldDB" id="A0A433DAR1"/>
<feature type="region of interest" description="Disordered" evidence="8">
    <location>
        <begin position="165"/>
        <end position="263"/>
    </location>
</feature>
<dbReference type="CDD" id="cd12148">
    <property type="entry name" value="fungal_TF_MHR"/>
    <property type="match status" value="1"/>
</dbReference>
<keyword evidence="5" id="KW-0238">DNA-binding</keyword>
<dbReference type="SMART" id="SM00906">
    <property type="entry name" value="Fungal_trans"/>
    <property type="match status" value="1"/>
</dbReference>
<dbReference type="InterPro" id="IPR051615">
    <property type="entry name" value="Transcr_Regulatory_Elem"/>
</dbReference>
<evidence type="ECO:0000256" key="7">
    <source>
        <dbReference type="ARBA" id="ARBA00023242"/>
    </source>
</evidence>
<feature type="compositionally biased region" description="Low complexity" evidence="8">
    <location>
        <begin position="247"/>
        <end position="263"/>
    </location>
</feature>
<feature type="region of interest" description="Disordered" evidence="8">
    <location>
        <begin position="1"/>
        <end position="70"/>
    </location>
</feature>
<feature type="compositionally biased region" description="Polar residues" evidence="8">
    <location>
        <begin position="721"/>
        <end position="730"/>
    </location>
</feature>
<organism evidence="10 11">
    <name type="scientific">Jimgerdemannia flammicorona</name>
    <dbReference type="NCBI Taxonomy" id="994334"/>
    <lineage>
        <taxon>Eukaryota</taxon>
        <taxon>Fungi</taxon>
        <taxon>Fungi incertae sedis</taxon>
        <taxon>Mucoromycota</taxon>
        <taxon>Mucoromycotina</taxon>
        <taxon>Endogonomycetes</taxon>
        <taxon>Endogonales</taxon>
        <taxon>Endogonaceae</taxon>
        <taxon>Jimgerdemannia</taxon>
    </lineage>
</organism>
<evidence type="ECO:0000256" key="8">
    <source>
        <dbReference type="SAM" id="MobiDB-lite"/>
    </source>
</evidence>
<keyword evidence="4" id="KW-0805">Transcription regulation</keyword>
<feature type="region of interest" description="Disordered" evidence="8">
    <location>
        <begin position="688"/>
        <end position="735"/>
    </location>
</feature>
<comment type="subcellular location">
    <subcellularLocation>
        <location evidence="1">Nucleus</location>
    </subcellularLocation>
</comment>
<dbReference type="InterPro" id="IPR007219">
    <property type="entry name" value="XnlR_reg_dom"/>
</dbReference>
<feature type="region of interest" description="Disordered" evidence="8">
    <location>
        <begin position="966"/>
        <end position="1019"/>
    </location>
</feature>
<dbReference type="Gene3D" id="4.10.240.10">
    <property type="entry name" value="Zn(2)-C6 fungal-type DNA-binding domain"/>
    <property type="match status" value="1"/>
</dbReference>
<dbReference type="Proteomes" id="UP000268093">
    <property type="component" value="Unassembled WGS sequence"/>
</dbReference>
<feature type="compositionally biased region" description="Pro residues" evidence="8">
    <location>
        <begin position="37"/>
        <end position="50"/>
    </location>
</feature>
<feature type="compositionally biased region" description="Low complexity" evidence="8">
    <location>
        <begin position="51"/>
        <end position="61"/>
    </location>
</feature>
<accession>A0A433DAR1</accession>
<dbReference type="EMBL" id="RBNI01003950">
    <property type="protein sequence ID" value="RUP47920.1"/>
    <property type="molecule type" value="Genomic_DNA"/>
</dbReference>
<feature type="domain" description="Zn(2)-C6 fungal-type" evidence="9">
    <location>
        <begin position="97"/>
        <end position="124"/>
    </location>
</feature>
<evidence type="ECO:0000313" key="11">
    <source>
        <dbReference type="Proteomes" id="UP000268093"/>
    </source>
</evidence>
<protein>
    <submittedName>
        <fullName evidence="10">Fungal-specific transcription factor domain-containing protein</fullName>
    </submittedName>
</protein>
<dbReference type="GO" id="GO:0000981">
    <property type="term" value="F:DNA-binding transcription factor activity, RNA polymerase II-specific"/>
    <property type="evidence" value="ECO:0007669"/>
    <property type="project" value="InterPro"/>
</dbReference>
<proteinExistence type="predicted"/>
<feature type="compositionally biased region" description="Acidic residues" evidence="8">
    <location>
        <begin position="165"/>
        <end position="185"/>
    </location>
</feature>
<dbReference type="OrthoDB" id="2264294at2759"/>
<dbReference type="SUPFAM" id="SSF57701">
    <property type="entry name" value="Zn2/Cys6 DNA-binding domain"/>
    <property type="match status" value="1"/>
</dbReference>
<feature type="region of interest" description="Disordered" evidence="8">
    <location>
        <begin position="801"/>
        <end position="821"/>
    </location>
</feature>
<comment type="caution">
    <text evidence="10">The sequence shown here is derived from an EMBL/GenBank/DDBJ whole genome shotgun (WGS) entry which is preliminary data.</text>
</comment>
<dbReference type="PANTHER" id="PTHR31313">
    <property type="entry name" value="TY1 ENHANCER ACTIVATOR"/>
    <property type="match status" value="1"/>
</dbReference>
<name>A0A433DAR1_9FUNG</name>
<dbReference type="Pfam" id="PF04082">
    <property type="entry name" value="Fungal_trans"/>
    <property type="match status" value="1"/>
</dbReference>
<keyword evidence="7" id="KW-0539">Nucleus</keyword>
<keyword evidence="11" id="KW-1185">Reference proteome</keyword>
<evidence type="ECO:0000256" key="4">
    <source>
        <dbReference type="ARBA" id="ARBA00023015"/>
    </source>
</evidence>
<feature type="compositionally biased region" description="Basic residues" evidence="8">
    <location>
        <begin position="227"/>
        <end position="240"/>
    </location>
</feature>
<dbReference type="CDD" id="cd00067">
    <property type="entry name" value="GAL4"/>
    <property type="match status" value="1"/>
</dbReference>
<feature type="region of interest" description="Disordered" evidence="8">
    <location>
        <begin position="1046"/>
        <end position="1068"/>
    </location>
</feature>
<feature type="compositionally biased region" description="Low complexity" evidence="8">
    <location>
        <begin position="1058"/>
        <end position="1068"/>
    </location>
</feature>
<dbReference type="PANTHER" id="PTHR31313:SF78">
    <property type="entry name" value="TRANSCRIPTION FACTOR DOMAIN-CONTAINING PROTEIN"/>
    <property type="match status" value="1"/>
</dbReference>
<evidence type="ECO:0000256" key="5">
    <source>
        <dbReference type="ARBA" id="ARBA00023125"/>
    </source>
</evidence>
<gene>
    <name evidence="10" type="ORF">BC936DRAFT_145174</name>
</gene>
<evidence type="ECO:0000313" key="10">
    <source>
        <dbReference type="EMBL" id="RUP47920.1"/>
    </source>
</evidence>
<keyword evidence="2" id="KW-0479">Metal-binding</keyword>
<dbReference type="PROSITE" id="PS50048">
    <property type="entry name" value="ZN2_CY6_FUNGAL_2"/>
    <property type="match status" value="1"/>
</dbReference>
<sequence length="1226" mass="135440">MDSHNRMLYHNASGVPPPPQSTYLAHSTDGIATSSQRPPPTQQHQPPPPSSQQSLPLETSPFQDGDDYPRHKRVRVSRAWMHDKRTANGGRCHVDICRRKKVRCDADGTTPCTNCRTYAFNCSFNDSAKKRGPPKGYIEALENRLKRMEGILGGLLQGGDAEAMEDLGDRDEDGDYYETGSESDDAMLRDSEIQQEYTNKTRKHLSTPASKRKPVTTPTPPKGIPRTVRHKKSSRRHHHDHHDYDMSSQSDGSSPSQEHNATSLEVTLTSATVSSTNTVTQKEELLIPSASVSSTTEPSNEFVSTPALNPSPSTSSASASTSTALTRPSAGTTANPLNERLENLRLDDSGTVRYVGNSSGLYLLTNKFLFNNGILELPDRVGVYLRKLSEEEYMVVNQEPIRYGDELGGVGASDTAVGAADRVVMIEGAIGRQFTDNLNGSNSRITHSPEITKETSDRLIDLYFENIHDALPIINKPIFLRQYRAELSPPPPLLLLNAIYAIASRFDRDPSLRTDPDRADTLGADFFERAKMYLDRDYVHPRLSTVQALILISSHQNGISEGSGSWLHAGMAIRMAQDLGLHRNSSKWRIPQSEIETRKRCWWACYILDRYVKLLNLHLNLRPQILTILHSPYHHRWSCAGLGRPLAIFDEDCDVEYPNEYDQDEEVEEAFITSNKTGQSTQIIRQSIDEETSSVRSSSTVSSNSSLPTSVASTATNANTEQTSSNFSQSRPHHSKRKSAVYGTFIQLIKLSEILGRVLQGLYSPKAHSLSLGLGSDSLVKLLDDSLTSWRLALPSELQYSPREGDRANEENGKSAPMGLRTGADTGETVAYSGPLYLCFYTILILLHRPFIPSRKNNQPRSSFPSLSICTSAATNIIHIAEKMKMRDFMRFSWSFSIYTVFQASLIHLHNTTNTDVQLAALANANLLRAIACLTDMKKTWHIAHKVCHMLKVLMDLRGAVAITNNEPYPNEDDMSAGVKANLSDVGRGKTPGRERERSVSNSTTSKPRESTQHPSTGMPLMQSAAAISPGQMQLSLSTASLLRNRGVSTSEAPTVTPPSSISPRSSLSPQILADASLAASHHQPPLSLPLSVTLTPSPLPHEFYSLRQFAIPTAKGEFISTDVDMPDFFGGPPYDMASGMYVTFPEGSSGMITPNQLFRNDPTNAFWGMPSSFDWDEWNSYMQGHGQQIQYEMEVAGQAQIVTNQASLDAAQMQAQHVQGMNDMP</sequence>
<feature type="compositionally biased region" description="Basic and acidic residues" evidence="8">
    <location>
        <begin position="803"/>
        <end position="813"/>
    </location>
</feature>
<evidence type="ECO:0000256" key="1">
    <source>
        <dbReference type="ARBA" id="ARBA00004123"/>
    </source>
</evidence>
<feature type="compositionally biased region" description="Low complexity" evidence="8">
    <location>
        <begin position="304"/>
        <end position="330"/>
    </location>
</feature>
<evidence type="ECO:0000256" key="3">
    <source>
        <dbReference type="ARBA" id="ARBA00022833"/>
    </source>
</evidence>
<dbReference type="CDD" id="cd15486">
    <property type="entry name" value="ZIP_Sip4"/>
    <property type="match status" value="1"/>
</dbReference>
<feature type="compositionally biased region" description="Polar residues" evidence="8">
    <location>
        <begin position="290"/>
        <end position="303"/>
    </location>
</feature>
<evidence type="ECO:0000259" key="9">
    <source>
        <dbReference type="PROSITE" id="PS50048"/>
    </source>
</evidence>
<feature type="compositionally biased region" description="Low complexity" evidence="8">
    <location>
        <begin position="694"/>
        <end position="720"/>
    </location>
</feature>
<dbReference type="Pfam" id="PF00172">
    <property type="entry name" value="Zn_clus"/>
    <property type="match status" value="1"/>
</dbReference>
<feature type="region of interest" description="Disordered" evidence="8">
    <location>
        <begin position="289"/>
        <end position="341"/>
    </location>
</feature>
<dbReference type="GO" id="GO:0008270">
    <property type="term" value="F:zinc ion binding"/>
    <property type="evidence" value="ECO:0007669"/>
    <property type="project" value="InterPro"/>
</dbReference>